<protein>
    <recommendedName>
        <fullName evidence="2">Negative regulator of flagellin synthesis</fullName>
    </recommendedName>
</protein>
<evidence type="ECO:0000256" key="4">
    <source>
        <dbReference type="ARBA" id="ARBA00022795"/>
    </source>
</evidence>
<evidence type="ECO:0000256" key="5">
    <source>
        <dbReference type="ARBA" id="ARBA00023015"/>
    </source>
</evidence>
<sequence length="97" mass="10851">MKINNGYNQYVNNSLRYNKETTENKNIKPQATVSEEAVKVEISDAAKQVAKANNNAAFSERVQAIKQAVLNGTYEVSPEKIADKMVDDMSQQREGIE</sequence>
<keyword evidence="9" id="KW-1185">Reference proteome</keyword>
<dbReference type="GO" id="GO:0045892">
    <property type="term" value="P:negative regulation of DNA-templated transcription"/>
    <property type="evidence" value="ECO:0007669"/>
    <property type="project" value="InterPro"/>
</dbReference>
<proteinExistence type="inferred from homology"/>
<comment type="similarity">
    <text evidence="1">Belongs to the FlgM family.</text>
</comment>
<dbReference type="SUPFAM" id="SSF101498">
    <property type="entry name" value="Anti-sigma factor FlgM"/>
    <property type="match status" value="1"/>
</dbReference>
<evidence type="ECO:0000256" key="6">
    <source>
        <dbReference type="ARBA" id="ARBA00023163"/>
    </source>
</evidence>
<feature type="domain" description="Anti-sigma-28 factor FlgM C-terminal" evidence="7">
    <location>
        <begin position="39"/>
        <end position="87"/>
    </location>
</feature>
<evidence type="ECO:0000313" key="8">
    <source>
        <dbReference type="EMBL" id="SFP96357.1"/>
    </source>
</evidence>
<dbReference type="InterPro" id="IPR035890">
    <property type="entry name" value="Anti-sigma-28_factor_FlgM_sf"/>
</dbReference>
<dbReference type="RefSeq" id="WP_092479051.1">
    <property type="nucleotide sequence ID" value="NZ_FOXW01000001.1"/>
</dbReference>
<evidence type="ECO:0000313" key="9">
    <source>
        <dbReference type="Proteomes" id="UP000199136"/>
    </source>
</evidence>
<dbReference type="Proteomes" id="UP000199136">
    <property type="component" value="Unassembled WGS sequence"/>
</dbReference>
<organism evidence="8 9">
    <name type="scientific">Desemzia incerta</name>
    <dbReference type="NCBI Taxonomy" id="82801"/>
    <lineage>
        <taxon>Bacteria</taxon>
        <taxon>Bacillati</taxon>
        <taxon>Bacillota</taxon>
        <taxon>Bacilli</taxon>
        <taxon>Lactobacillales</taxon>
        <taxon>Carnobacteriaceae</taxon>
        <taxon>Desemzia</taxon>
    </lineage>
</organism>
<gene>
    <name evidence="8" type="ORF">SAMN04488506_0072</name>
</gene>
<evidence type="ECO:0000256" key="3">
    <source>
        <dbReference type="ARBA" id="ARBA00022491"/>
    </source>
</evidence>
<dbReference type="Pfam" id="PF04316">
    <property type="entry name" value="FlgM"/>
    <property type="match status" value="1"/>
</dbReference>
<keyword evidence="6" id="KW-0804">Transcription</keyword>
<evidence type="ECO:0000256" key="2">
    <source>
        <dbReference type="ARBA" id="ARBA00017823"/>
    </source>
</evidence>
<dbReference type="InterPro" id="IPR007412">
    <property type="entry name" value="FlgM"/>
</dbReference>
<keyword evidence="4" id="KW-1005">Bacterial flagellum biogenesis</keyword>
<dbReference type="GO" id="GO:0044781">
    <property type="term" value="P:bacterial-type flagellum organization"/>
    <property type="evidence" value="ECO:0007669"/>
    <property type="project" value="UniProtKB-KW"/>
</dbReference>
<evidence type="ECO:0000259" key="7">
    <source>
        <dbReference type="Pfam" id="PF04316"/>
    </source>
</evidence>
<accession>A0A1I5UMT5</accession>
<name>A0A1I5UMT5_9LACT</name>
<reference evidence="8 9" key="1">
    <citation type="submission" date="2016-10" db="EMBL/GenBank/DDBJ databases">
        <authorList>
            <person name="de Groot N.N."/>
        </authorList>
    </citation>
    <scope>NUCLEOTIDE SEQUENCE [LARGE SCALE GENOMIC DNA]</scope>
    <source>
        <strain evidence="8 9">DSM 20581</strain>
    </source>
</reference>
<evidence type="ECO:0000256" key="1">
    <source>
        <dbReference type="ARBA" id="ARBA00005322"/>
    </source>
</evidence>
<dbReference type="STRING" id="82801.SAMN04488506_0072"/>
<keyword evidence="3" id="KW-0678">Repressor</keyword>
<keyword evidence="5" id="KW-0805">Transcription regulation</keyword>
<dbReference type="InterPro" id="IPR031316">
    <property type="entry name" value="FlgM_C"/>
</dbReference>
<dbReference type="AlphaFoldDB" id="A0A1I5UMT5"/>
<dbReference type="EMBL" id="FOXW01000001">
    <property type="protein sequence ID" value="SFP96357.1"/>
    <property type="molecule type" value="Genomic_DNA"/>
</dbReference>
<dbReference type="NCBIfam" id="TIGR03824">
    <property type="entry name" value="FlgM_jcvi"/>
    <property type="match status" value="1"/>
</dbReference>
<dbReference type="OrthoDB" id="2329379at2"/>